<evidence type="ECO:0000256" key="12">
    <source>
        <dbReference type="ARBA" id="ARBA00022695"/>
    </source>
</evidence>
<evidence type="ECO:0000256" key="2">
    <source>
        <dbReference type="ARBA" id="ARBA00004651"/>
    </source>
</evidence>
<dbReference type="EC" id="2.7.7.41" evidence="6"/>
<feature type="transmembrane region" description="Helical" evidence="24">
    <location>
        <begin position="31"/>
        <end position="50"/>
    </location>
</feature>
<reference evidence="25" key="1">
    <citation type="journal article" date="2020" name="mSystems">
        <title>Genome- and Community-Level Interaction Insights into Carbon Utilization and Element Cycling Functions of Hydrothermarchaeota in Hydrothermal Sediment.</title>
        <authorList>
            <person name="Zhou Z."/>
            <person name="Liu Y."/>
            <person name="Xu W."/>
            <person name="Pan J."/>
            <person name="Luo Z.H."/>
            <person name="Li M."/>
        </authorList>
    </citation>
    <scope>NUCLEOTIDE SEQUENCE [LARGE SCALE GENOMIC DNA]</scope>
    <source>
        <strain evidence="25">SpSt-914</strain>
    </source>
</reference>
<keyword evidence="14" id="KW-0443">Lipid metabolism</keyword>
<accession>A0A7V3PV00</accession>
<proteinExistence type="inferred from homology"/>
<evidence type="ECO:0000256" key="3">
    <source>
        <dbReference type="ARBA" id="ARBA00005119"/>
    </source>
</evidence>
<evidence type="ECO:0000256" key="13">
    <source>
        <dbReference type="ARBA" id="ARBA00022989"/>
    </source>
</evidence>
<evidence type="ECO:0000256" key="19">
    <source>
        <dbReference type="ARBA" id="ARBA00031825"/>
    </source>
</evidence>
<feature type="transmembrane region" description="Helical" evidence="24">
    <location>
        <begin position="136"/>
        <end position="155"/>
    </location>
</feature>
<evidence type="ECO:0000256" key="15">
    <source>
        <dbReference type="ARBA" id="ARBA00023136"/>
    </source>
</evidence>
<evidence type="ECO:0000313" key="25">
    <source>
        <dbReference type="EMBL" id="HGD13827.1"/>
    </source>
</evidence>
<dbReference type="GO" id="GO:0016024">
    <property type="term" value="P:CDP-diacylglycerol biosynthetic process"/>
    <property type="evidence" value="ECO:0007669"/>
    <property type="project" value="TreeGrafter"/>
</dbReference>
<gene>
    <name evidence="25" type="ORF">ENX16_07115</name>
</gene>
<keyword evidence="8" id="KW-1003">Cell membrane</keyword>
<keyword evidence="9" id="KW-0444">Lipid biosynthesis</keyword>
<evidence type="ECO:0000256" key="24">
    <source>
        <dbReference type="SAM" id="Phobius"/>
    </source>
</evidence>
<dbReference type="PANTHER" id="PTHR46382">
    <property type="entry name" value="PHOSPHATIDATE CYTIDYLYLTRANSFERASE"/>
    <property type="match status" value="1"/>
</dbReference>
<comment type="similarity">
    <text evidence="5">Belongs to the CDS family.</text>
</comment>
<evidence type="ECO:0000256" key="21">
    <source>
        <dbReference type="ARBA" id="ARBA00032396"/>
    </source>
</evidence>
<evidence type="ECO:0000256" key="10">
    <source>
        <dbReference type="ARBA" id="ARBA00022679"/>
    </source>
</evidence>
<keyword evidence="15 24" id="KW-0472">Membrane</keyword>
<keyword evidence="12" id="KW-0548">Nucleotidyltransferase</keyword>
<evidence type="ECO:0000256" key="23">
    <source>
        <dbReference type="ARBA" id="ARBA00033406"/>
    </source>
</evidence>
<keyword evidence="10" id="KW-0808">Transferase</keyword>
<comment type="pathway">
    <text evidence="3">Phospholipid metabolism; CDP-diacylglycerol biosynthesis; CDP-diacylglycerol from sn-glycerol 3-phosphate: step 3/3.</text>
</comment>
<evidence type="ECO:0000256" key="16">
    <source>
        <dbReference type="ARBA" id="ARBA00023209"/>
    </source>
</evidence>
<keyword evidence="16" id="KW-0594">Phospholipid biosynthesis</keyword>
<organism evidence="25">
    <name type="scientific">candidate division WOR-3 bacterium</name>
    <dbReference type="NCBI Taxonomy" id="2052148"/>
    <lineage>
        <taxon>Bacteria</taxon>
        <taxon>Bacteria division WOR-3</taxon>
    </lineage>
</organism>
<evidence type="ECO:0000256" key="22">
    <source>
        <dbReference type="ARBA" id="ARBA00032743"/>
    </source>
</evidence>
<feature type="transmembrane region" description="Helical" evidence="24">
    <location>
        <begin position="175"/>
        <end position="196"/>
    </location>
</feature>
<comment type="pathway">
    <text evidence="4">Lipid metabolism.</text>
</comment>
<dbReference type="EMBL" id="DTMZ01000178">
    <property type="protein sequence ID" value="HGD13827.1"/>
    <property type="molecule type" value="Genomic_DNA"/>
</dbReference>
<dbReference type="PANTHER" id="PTHR46382:SF1">
    <property type="entry name" value="PHOSPHATIDATE CYTIDYLYLTRANSFERASE"/>
    <property type="match status" value="1"/>
</dbReference>
<feature type="transmembrane region" description="Helical" evidence="24">
    <location>
        <begin position="81"/>
        <end position="98"/>
    </location>
</feature>
<evidence type="ECO:0000256" key="8">
    <source>
        <dbReference type="ARBA" id="ARBA00022475"/>
    </source>
</evidence>
<name>A0A7V3PV00_UNCW3</name>
<feature type="transmembrane region" description="Helical" evidence="24">
    <location>
        <begin position="202"/>
        <end position="220"/>
    </location>
</feature>
<keyword evidence="17" id="KW-1208">Phospholipid metabolism</keyword>
<feature type="transmembrane region" description="Helical" evidence="24">
    <location>
        <begin position="105"/>
        <end position="124"/>
    </location>
</feature>
<evidence type="ECO:0000256" key="5">
    <source>
        <dbReference type="ARBA" id="ARBA00010185"/>
    </source>
</evidence>
<dbReference type="GO" id="GO:0005886">
    <property type="term" value="C:plasma membrane"/>
    <property type="evidence" value="ECO:0007669"/>
    <property type="project" value="UniProtKB-SubCell"/>
</dbReference>
<evidence type="ECO:0000256" key="9">
    <source>
        <dbReference type="ARBA" id="ARBA00022516"/>
    </source>
</evidence>
<evidence type="ECO:0000256" key="17">
    <source>
        <dbReference type="ARBA" id="ARBA00023264"/>
    </source>
</evidence>
<evidence type="ECO:0000256" key="18">
    <source>
        <dbReference type="ARBA" id="ARBA00029893"/>
    </source>
</evidence>
<feature type="transmembrane region" description="Helical" evidence="24">
    <location>
        <begin position="5"/>
        <end position="25"/>
    </location>
</feature>
<evidence type="ECO:0000256" key="11">
    <source>
        <dbReference type="ARBA" id="ARBA00022692"/>
    </source>
</evidence>
<keyword evidence="11 24" id="KW-0812">Transmembrane</keyword>
<evidence type="ECO:0000256" key="6">
    <source>
        <dbReference type="ARBA" id="ARBA00012487"/>
    </source>
</evidence>
<comment type="caution">
    <text evidence="25">The sequence shown here is derived from an EMBL/GenBank/DDBJ whole genome shotgun (WGS) entry which is preliminary data.</text>
</comment>
<dbReference type="AlphaFoldDB" id="A0A7V3PV00"/>
<evidence type="ECO:0000256" key="14">
    <source>
        <dbReference type="ARBA" id="ARBA00023098"/>
    </source>
</evidence>
<comment type="subcellular location">
    <subcellularLocation>
        <location evidence="2">Cell membrane</location>
        <topology evidence="2">Multi-pass membrane protein</topology>
    </subcellularLocation>
</comment>
<evidence type="ECO:0000256" key="7">
    <source>
        <dbReference type="ARBA" id="ARBA00019373"/>
    </source>
</evidence>
<dbReference type="GO" id="GO:0004605">
    <property type="term" value="F:phosphatidate cytidylyltransferase activity"/>
    <property type="evidence" value="ECO:0007669"/>
    <property type="project" value="UniProtKB-EC"/>
</dbReference>
<keyword evidence="13 24" id="KW-1133">Transmembrane helix</keyword>
<evidence type="ECO:0000256" key="20">
    <source>
        <dbReference type="ARBA" id="ARBA00032253"/>
    </source>
</evidence>
<dbReference type="Pfam" id="PF01148">
    <property type="entry name" value="CTP_transf_1"/>
    <property type="match status" value="1"/>
</dbReference>
<evidence type="ECO:0000256" key="1">
    <source>
        <dbReference type="ARBA" id="ARBA00001698"/>
    </source>
</evidence>
<evidence type="ECO:0000256" key="4">
    <source>
        <dbReference type="ARBA" id="ARBA00005189"/>
    </source>
</evidence>
<protein>
    <recommendedName>
        <fullName evidence="7">Phosphatidate cytidylyltransferase</fullName>
        <ecNumber evidence="6">2.7.7.41</ecNumber>
    </recommendedName>
    <alternativeName>
        <fullName evidence="20">CDP-DAG synthase</fullName>
    </alternativeName>
    <alternativeName>
        <fullName evidence="22">CDP-DG synthase</fullName>
    </alternativeName>
    <alternativeName>
        <fullName evidence="18">CDP-diacylglycerol synthase</fullName>
    </alternativeName>
    <alternativeName>
        <fullName evidence="21">CDP-diglyceride pyrophosphorylase</fullName>
    </alternativeName>
    <alternativeName>
        <fullName evidence="23">CDP-diglyceride synthase</fullName>
    </alternativeName>
    <alternativeName>
        <fullName evidence="19">CTP:phosphatidate cytidylyltransferase</fullName>
    </alternativeName>
</protein>
<sequence length="269" mass="29188">MKNSLLGRILIGTGLALLVTGVILFLHPSVLTVLVAFWITMATIEFLQLLNKAGIILNRYLLVGINLLTLIAAYLGLLPEFLIIPIAIVFITAILAQPPLPRIPVYNLFTIIYLGFLPAHLILLRQFAAENHYPSTLVLFPLILTWLSDTAAYAVGKLFGKRKLAPALSPNKTFAGSFAALLISALVSGLCGQKLVPFSSQPFWLTALLGIAISAIGQLGDLFESLFKRAVGVKDSAQTLGQHGGFLDRADSLLFAIPAFYYLTRLVTK</sequence>
<comment type="catalytic activity">
    <reaction evidence="1">
        <text>a 1,2-diacyl-sn-glycero-3-phosphate + CTP + H(+) = a CDP-1,2-diacyl-sn-glycerol + diphosphate</text>
        <dbReference type="Rhea" id="RHEA:16229"/>
        <dbReference type="ChEBI" id="CHEBI:15378"/>
        <dbReference type="ChEBI" id="CHEBI:33019"/>
        <dbReference type="ChEBI" id="CHEBI:37563"/>
        <dbReference type="ChEBI" id="CHEBI:58332"/>
        <dbReference type="ChEBI" id="CHEBI:58608"/>
        <dbReference type="EC" id="2.7.7.41"/>
    </reaction>
</comment>